<keyword evidence="2" id="KW-1133">Transmembrane helix</keyword>
<feature type="region of interest" description="Disordered" evidence="1">
    <location>
        <begin position="1154"/>
        <end position="1196"/>
    </location>
</feature>
<organism evidence="3 4">
    <name type="scientific">Parastrongyloides trichosuri</name>
    <name type="common">Possum-specific nematode worm</name>
    <dbReference type="NCBI Taxonomy" id="131310"/>
    <lineage>
        <taxon>Eukaryota</taxon>
        <taxon>Metazoa</taxon>
        <taxon>Ecdysozoa</taxon>
        <taxon>Nematoda</taxon>
        <taxon>Chromadorea</taxon>
        <taxon>Rhabditida</taxon>
        <taxon>Tylenchina</taxon>
        <taxon>Panagrolaimomorpha</taxon>
        <taxon>Strongyloidoidea</taxon>
        <taxon>Strongyloididae</taxon>
        <taxon>Parastrongyloides</taxon>
    </lineage>
</organism>
<dbReference type="AlphaFoldDB" id="A0A0N5A028"/>
<feature type="transmembrane region" description="Helical" evidence="2">
    <location>
        <begin position="126"/>
        <end position="148"/>
    </location>
</feature>
<feature type="compositionally biased region" description="Basic and acidic residues" evidence="1">
    <location>
        <begin position="509"/>
        <end position="529"/>
    </location>
</feature>
<evidence type="ECO:0000313" key="4">
    <source>
        <dbReference type="WBParaSite" id="PTRK_0001464500.1"/>
    </source>
</evidence>
<proteinExistence type="predicted"/>
<evidence type="ECO:0000313" key="3">
    <source>
        <dbReference type="Proteomes" id="UP000038045"/>
    </source>
</evidence>
<feature type="compositionally biased region" description="Basic residues" evidence="1">
    <location>
        <begin position="490"/>
        <end position="508"/>
    </location>
</feature>
<evidence type="ECO:0000256" key="2">
    <source>
        <dbReference type="SAM" id="Phobius"/>
    </source>
</evidence>
<keyword evidence="2" id="KW-0472">Membrane</keyword>
<feature type="region of interest" description="Disordered" evidence="1">
    <location>
        <begin position="1"/>
        <end position="99"/>
    </location>
</feature>
<feature type="compositionally biased region" description="Basic residues" evidence="1">
    <location>
        <begin position="71"/>
        <end position="96"/>
    </location>
</feature>
<reference evidence="4" key="1">
    <citation type="submission" date="2017-02" db="UniProtKB">
        <authorList>
            <consortium name="WormBaseParasite"/>
        </authorList>
    </citation>
    <scope>IDENTIFICATION</scope>
</reference>
<feature type="region of interest" description="Disordered" evidence="1">
    <location>
        <begin position="636"/>
        <end position="661"/>
    </location>
</feature>
<dbReference type="Proteomes" id="UP000038045">
    <property type="component" value="Unplaced"/>
</dbReference>
<keyword evidence="3" id="KW-1185">Reference proteome</keyword>
<sequence length="1266" mass="130859">MGVGRAGIRRRHRHVFRPRHAKPHQPTGNGPARARRQADRAGPRRLLAQRQRRHHGPGLRRQTGANPARTDRRRPRRPERRRRQGPFRPLTRKRPRPPLGKRGLIVVAFLGTRGLVGAAGREARGVVVVVATAAAAVPAAIAAALAVVTTAQHGQLAVEALQHDLGRVFLDALGVGVFAGLQRALDVNGRALLQVVLGHLDDVLVENDDRVPLGLFLALAGGLVAPLLRRGDAQVGDAVAAVQRADFRVLAQVADEDDLVDAAGHDRCPFIFVHTRAGGNLVRGDGDGATVDLALDGARNGQTTVPGACQGEEALPRQGLAELDAAPVDKDELPLIGADHVAVVAAHAEEAQAHLLKPRGAEFDLLLVAGDDVDLRRGLAVLGQDHVIADAGLGRSVNALLGAGGDGQAQKTQGRGVAVLLGQGAEAAVVVRLLDATRHQTQGGVAPAAILGLARTDAGAGVEGLNTGAQAHAVGNGAPFRAGVAQTGGGRRRGGRRTGGLGRRRALIHRGDLDGRLGRQFRRRGEGGGRRGGQGAGGVQTHVQGAGGHAVALGAVGQGGLTDKLSVDEAAQFARRLQRRGLGQIDRQPALRRRRGFGRAVASAAEHQGGRYGRDDGQAAPDDQDCAIVFRKGHAELDANDGPNNPGGAAPVNIKRGSPPLEADRLGRNHGTALNGDQPIRRRLAGDLGLAAVGVQRLVGVAQGLDRQLDGAGRRLGRLGVLQAQGLGQVQTKGLQVALARTDIAGRQAQTGQGVAPRLARPQHRALAPVGKGDLQALHAARRDLGVAVQAGDKVLVGLDRDLERATGRGLDLARQGLQRLLGVDGDGDRTARRARGDIEAVARAQRGGVHQVLGIGLRDLALGQAQLVQNAGPARGHGDGHGCGLTIGPGPGLAPLDRPGLRVQPRQIARGGVFGLGPDRAVGNPGQPDLAVDDLHISGGIVARPAVIGQPVVGRGAEVAVDHGDKGVRAAGMGRVDLADVQGAVAGRACEDHLAIDDRNARDLAAGVAQVAAGQQSRRSGGVDLELAHHHAAVLDPGGIELVAVRGHGLDIVVPGRTELVDARSRRRDRRQAVNLAFAESLDVAVPATRGERARHGGLRASGDIDPSVGAEGHRRRLVRRLRAATLGPLLHALGVEDGDETVGDIGVSARCAGDQSPHDRPSHGHAPVGVHGDGVAAGRRSRAQRPAGDNLAGGIQLHQDDVALPLDRLGRGSGADVSDDPHRAVRAGGAGAHGLDALGQARLADLTVDPEGVPGGIGRTLLEF</sequence>
<evidence type="ECO:0000256" key="1">
    <source>
        <dbReference type="SAM" id="MobiDB-lite"/>
    </source>
</evidence>
<feature type="region of interest" description="Disordered" evidence="1">
    <location>
        <begin position="472"/>
        <end position="542"/>
    </location>
</feature>
<protein>
    <submittedName>
        <fullName evidence="4">PE-PGRS family protein</fullName>
    </submittedName>
</protein>
<keyword evidence="2" id="KW-0812">Transmembrane</keyword>
<accession>A0A0N5A028</accession>
<name>A0A0N5A028_PARTI</name>
<dbReference type="WBParaSite" id="PTRK_0001464500.1">
    <property type="protein sequence ID" value="PTRK_0001464500.1"/>
    <property type="gene ID" value="PTRK_0001464500"/>
</dbReference>
<feature type="compositionally biased region" description="Basic residues" evidence="1">
    <location>
        <begin position="7"/>
        <end position="23"/>
    </location>
</feature>